<dbReference type="Proteomes" id="UP000433532">
    <property type="component" value="Unassembled WGS sequence"/>
</dbReference>
<dbReference type="Proteomes" id="UP000644192">
    <property type="component" value="Unassembled WGS sequence"/>
</dbReference>
<reference evidence="2 4" key="1">
    <citation type="submission" date="2019-11" db="EMBL/GenBank/DDBJ databases">
        <title>Genomes of ocular Pseudomonas aeruginosa isolates.</title>
        <authorList>
            <person name="Khan M."/>
            <person name="Rice S.A."/>
            <person name="Willcox M.D.P."/>
            <person name="Stapleton F."/>
        </authorList>
    </citation>
    <scope>NUCLEOTIDE SEQUENCE [LARGE SCALE GENOMIC DNA]</scope>
    <source>
        <strain evidence="2 4">PA221</strain>
    </source>
</reference>
<dbReference type="EMBL" id="WXZT01000006">
    <property type="protein sequence ID" value="MZZ13091.1"/>
    <property type="molecule type" value="Genomic_DNA"/>
</dbReference>
<reference evidence="3" key="2">
    <citation type="submission" date="2020-01" db="EMBL/GenBank/DDBJ databases">
        <title>Bacteria Cultured from War Wounds Associated with the Conflict in Eastern Ukraine.</title>
        <authorList>
            <person name="Snesrud E."/>
            <person name="Galac M.R."/>
            <person name="Mc Gann P."/>
            <person name="Valentine K."/>
            <person name="Viacheslav K."/>
        </authorList>
    </citation>
    <scope>NUCLEOTIDE SEQUENCE</scope>
    <source>
        <strain evidence="3">VNMU148</strain>
    </source>
</reference>
<evidence type="ECO:0000313" key="4">
    <source>
        <dbReference type="Proteomes" id="UP000433532"/>
    </source>
</evidence>
<name>A0A0Q3KL61_PSEAI</name>
<evidence type="ECO:0000313" key="3">
    <source>
        <dbReference type="EMBL" id="MZZ13091.1"/>
    </source>
</evidence>
<feature type="signal peptide" evidence="1">
    <location>
        <begin position="1"/>
        <end position="24"/>
    </location>
</feature>
<evidence type="ECO:0000256" key="1">
    <source>
        <dbReference type="SAM" id="SignalP"/>
    </source>
</evidence>
<organism evidence="2 4">
    <name type="scientific">Pseudomonas aeruginosa</name>
    <dbReference type="NCBI Taxonomy" id="287"/>
    <lineage>
        <taxon>Bacteria</taxon>
        <taxon>Pseudomonadati</taxon>
        <taxon>Pseudomonadota</taxon>
        <taxon>Gammaproteobacteria</taxon>
        <taxon>Pseudomonadales</taxon>
        <taxon>Pseudomonadaceae</taxon>
        <taxon>Pseudomonas</taxon>
    </lineage>
</organism>
<proteinExistence type="predicted"/>
<dbReference type="Pfam" id="PF09498">
    <property type="entry name" value="DUF2388"/>
    <property type="match status" value="1"/>
</dbReference>
<accession>A0A0Q3KL61</accession>
<comment type="caution">
    <text evidence="2">The sequence shown here is derived from an EMBL/GenBank/DDBJ whole genome shotgun (WGS) entry which is preliminary data.</text>
</comment>
<dbReference type="EMBL" id="WOAD01000023">
    <property type="protein sequence ID" value="MUI37826.1"/>
    <property type="molecule type" value="Genomic_DNA"/>
</dbReference>
<dbReference type="InterPro" id="IPR012661">
    <property type="entry name" value="CHP02448"/>
</dbReference>
<protein>
    <submittedName>
        <fullName evidence="2">DUF2388 domain-containing protein</fullName>
    </submittedName>
</protein>
<dbReference type="RefSeq" id="WP_021263882.1">
    <property type="nucleotide sequence ID" value="NZ_AP014651.1"/>
</dbReference>
<dbReference type="AlphaFoldDB" id="A0A0Q3KL61"/>
<feature type="chain" id="PRO_5036626892" evidence="1">
    <location>
        <begin position="25"/>
        <end position="115"/>
    </location>
</feature>
<sequence>METKKRRGRIWLFHIVFSCQICVAAEVSDGLEELARGTVILTVMGTSATGHTSDHFGHNSYAYAREDAAAFVASEGAIYGVQLERAWRKYQADTPEPRLELSSFATGLLARSEMQ</sequence>
<gene>
    <name evidence="2" type="ORF">GNQ48_22750</name>
    <name evidence="3" type="ORF">GUL26_12620</name>
</gene>
<keyword evidence="1" id="KW-0732">Signal</keyword>
<evidence type="ECO:0000313" key="2">
    <source>
        <dbReference type="EMBL" id="MUI37826.1"/>
    </source>
</evidence>